<organism evidence="1 2">
    <name type="scientific">Beijerinckia indica subsp. indica (strain ATCC 9039 / DSM 1715 / NCIMB 8712)</name>
    <dbReference type="NCBI Taxonomy" id="395963"/>
    <lineage>
        <taxon>Bacteria</taxon>
        <taxon>Pseudomonadati</taxon>
        <taxon>Pseudomonadota</taxon>
        <taxon>Alphaproteobacteria</taxon>
        <taxon>Hyphomicrobiales</taxon>
        <taxon>Beijerinckiaceae</taxon>
        <taxon>Beijerinckia</taxon>
    </lineage>
</organism>
<dbReference type="eggNOG" id="COG4093">
    <property type="taxonomic scope" value="Bacteria"/>
</dbReference>
<dbReference type="InterPro" id="IPR018666">
    <property type="entry name" value="DUF2125"/>
</dbReference>
<keyword evidence="2" id="KW-1185">Reference proteome</keyword>
<dbReference type="STRING" id="395963.Bind_3559"/>
<accession>B2IG42</accession>
<evidence type="ECO:0000313" key="1">
    <source>
        <dbReference type="EMBL" id="ACB97116.1"/>
    </source>
</evidence>
<evidence type="ECO:0008006" key="3">
    <source>
        <dbReference type="Google" id="ProtNLM"/>
    </source>
</evidence>
<dbReference type="RefSeq" id="WP_012386464.1">
    <property type="nucleotide sequence ID" value="NC_010581.1"/>
</dbReference>
<dbReference type="AlphaFoldDB" id="B2IG42"/>
<protein>
    <recommendedName>
        <fullName evidence="3">DUF2125 domain-containing protein</fullName>
    </recommendedName>
</protein>
<proteinExistence type="predicted"/>
<name>B2IG42_BEII9</name>
<dbReference type="Pfam" id="PF09898">
    <property type="entry name" value="DUF2125"/>
    <property type="match status" value="1"/>
</dbReference>
<evidence type="ECO:0000313" key="2">
    <source>
        <dbReference type="Proteomes" id="UP000001695"/>
    </source>
</evidence>
<reference evidence="1 2" key="2">
    <citation type="journal article" date="2010" name="J. Bacteriol.">
        <title>Complete genome sequence of Beijerinckia indica subsp. indica.</title>
        <authorList>
            <person name="Tamas I."/>
            <person name="Dedysh S.N."/>
            <person name="Liesack W."/>
            <person name="Stott M.B."/>
            <person name="Alam M."/>
            <person name="Murrell J.C."/>
            <person name="Dunfield P.F."/>
        </authorList>
    </citation>
    <scope>NUCLEOTIDE SEQUENCE [LARGE SCALE GENOMIC DNA]</scope>
    <source>
        <strain evidence="2">ATCC 9039 / DSM 1715 / NCIMB 8712</strain>
    </source>
</reference>
<sequence>MSRWLLVLPFALVGLAGLGAWGFWSHMARETESFLDLWQEQEEAVGRHWTCPDRRLTGFPFEIIVSCAKPHFRGEINGRLFEGDLGGFRAEAALVSPNRIIAHMQPPFSGATRDKAFEVTLQWKDLTVELDSEQDVFNRSQVDIVDLDLHGQALGFGPLEARVERIETKVQALPDRPDQAYDFHVALHAAAIPALDSFLGNSEKADLGADGTVTRLRFNADGLLVDQIEAWRQAGGSITLARAWLTKGAIRAGLDGTLGLDPSHRPTGRLQARLNGLEELLRSYGVNPGLVQAGSLLSGLFGGNAKPEAQDDQATGLRLPVRISEGSLYIGPVRTPVSWPPLY</sequence>
<dbReference type="KEGG" id="bid:Bind_3559"/>
<gene>
    <name evidence="1" type="ordered locus">Bind_3559</name>
</gene>
<dbReference type="OrthoDB" id="7169664at2"/>
<reference evidence="2" key="1">
    <citation type="submission" date="2008-03" db="EMBL/GenBank/DDBJ databases">
        <title>Complete sequence of chromosome of Beijerinckia indica subsp. indica ATCC 9039.</title>
        <authorList>
            <consortium name="US DOE Joint Genome Institute"/>
            <person name="Copeland A."/>
            <person name="Lucas S."/>
            <person name="Lapidus A."/>
            <person name="Glavina del Rio T."/>
            <person name="Dalin E."/>
            <person name="Tice H."/>
            <person name="Bruce D."/>
            <person name="Goodwin L."/>
            <person name="Pitluck S."/>
            <person name="LaButti K."/>
            <person name="Schmutz J."/>
            <person name="Larimer F."/>
            <person name="Land M."/>
            <person name="Hauser L."/>
            <person name="Kyrpides N."/>
            <person name="Mikhailova N."/>
            <person name="Dunfield P.F."/>
            <person name="Dedysh S.N."/>
            <person name="Liesack W."/>
            <person name="Saw J.H."/>
            <person name="Alam M."/>
            <person name="Chen Y."/>
            <person name="Murrell J.C."/>
            <person name="Richardson P."/>
        </authorList>
    </citation>
    <scope>NUCLEOTIDE SEQUENCE [LARGE SCALE GENOMIC DNA]</scope>
    <source>
        <strain evidence="2">ATCC 9039 / DSM 1715 / NCIMB 8712</strain>
    </source>
</reference>
<dbReference type="EMBL" id="CP001016">
    <property type="protein sequence ID" value="ACB97116.1"/>
    <property type="molecule type" value="Genomic_DNA"/>
</dbReference>
<dbReference type="HOGENOM" id="CLU_064708_0_0_5"/>
<dbReference type="Proteomes" id="UP000001695">
    <property type="component" value="Chromosome"/>
</dbReference>